<dbReference type="KEGG" id="mng:MNEG_10483"/>
<dbReference type="Gene3D" id="3.40.50.150">
    <property type="entry name" value="Vaccinia Virus protein VP39"/>
    <property type="match status" value="1"/>
</dbReference>
<proteinExistence type="predicted"/>
<dbReference type="Proteomes" id="UP000054498">
    <property type="component" value="Unassembled WGS sequence"/>
</dbReference>
<dbReference type="AlphaFoldDB" id="A0A0D2MSG3"/>
<evidence type="ECO:0000259" key="1">
    <source>
        <dbReference type="Pfam" id="PF08241"/>
    </source>
</evidence>
<dbReference type="SUPFAM" id="SSF53335">
    <property type="entry name" value="S-adenosyl-L-methionine-dependent methyltransferases"/>
    <property type="match status" value="1"/>
</dbReference>
<feature type="domain" description="Methyltransferase type 11" evidence="1">
    <location>
        <begin position="5"/>
        <end position="86"/>
    </location>
</feature>
<dbReference type="GeneID" id="25727650"/>
<dbReference type="RefSeq" id="XP_013896500.1">
    <property type="nucleotide sequence ID" value="XM_014041046.1"/>
</dbReference>
<evidence type="ECO:0000313" key="2">
    <source>
        <dbReference type="EMBL" id="KIY97480.1"/>
    </source>
</evidence>
<sequence>MALLGASHVTVVDASPANASWGSRLAAAAGVAGRVGYVVGDVTELTKEQEEAAGAADLAVMELGVLHYFLDLNPLFALAFRLLRPSAGATLVLREFHPISTKLLQKPGASKKWKLAGSYFDCDLATSAVAYSKHNSNEGAGASGNGSGDGGAAEGPAGTLLRRWTLGEVVTAAAAAGFVVVRLEEEPGVRLADAGIPKLFTLVARRP</sequence>
<keyword evidence="3" id="KW-1185">Reference proteome</keyword>
<protein>
    <recommendedName>
        <fullName evidence="1">Methyltransferase type 11 domain-containing protein</fullName>
    </recommendedName>
</protein>
<name>A0A0D2MSG3_9CHLO</name>
<reference evidence="2 3" key="1">
    <citation type="journal article" date="2013" name="BMC Genomics">
        <title>Reconstruction of the lipid metabolism for the microalga Monoraphidium neglectum from its genome sequence reveals characteristics suitable for biofuel production.</title>
        <authorList>
            <person name="Bogen C."/>
            <person name="Al-Dilaimi A."/>
            <person name="Albersmeier A."/>
            <person name="Wichmann J."/>
            <person name="Grundmann M."/>
            <person name="Rupp O."/>
            <person name="Lauersen K.J."/>
            <person name="Blifernez-Klassen O."/>
            <person name="Kalinowski J."/>
            <person name="Goesmann A."/>
            <person name="Mussgnug J.H."/>
            <person name="Kruse O."/>
        </authorList>
    </citation>
    <scope>NUCLEOTIDE SEQUENCE [LARGE SCALE GENOMIC DNA]</scope>
    <source>
        <strain evidence="2 3">SAG 48.87</strain>
    </source>
</reference>
<dbReference type="OrthoDB" id="540004at2759"/>
<dbReference type="Pfam" id="PF08241">
    <property type="entry name" value="Methyltransf_11"/>
    <property type="match status" value="1"/>
</dbReference>
<gene>
    <name evidence="2" type="ORF">MNEG_10483</name>
</gene>
<dbReference type="InterPro" id="IPR029063">
    <property type="entry name" value="SAM-dependent_MTases_sf"/>
</dbReference>
<organism evidence="2 3">
    <name type="scientific">Monoraphidium neglectum</name>
    <dbReference type="NCBI Taxonomy" id="145388"/>
    <lineage>
        <taxon>Eukaryota</taxon>
        <taxon>Viridiplantae</taxon>
        <taxon>Chlorophyta</taxon>
        <taxon>core chlorophytes</taxon>
        <taxon>Chlorophyceae</taxon>
        <taxon>CS clade</taxon>
        <taxon>Sphaeropleales</taxon>
        <taxon>Selenastraceae</taxon>
        <taxon>Monoraphidium</taxon>
    </lineage>
</organism>
<accession>A0A0D2MSG3</accession>
<evidence type="ECO:0000313" key="3">
    <source>
        <dbReference type="Proteomes" id="UP000054498"/>
    </source>
</evidence>
<dbReference type="EMBL" id="KK102552">
    <property type="protein sequence ID" value="KIY97480.1"/>
    <property type="molecule type" value="Genomic_DNA"/>
</dbReference>
<dbReference type="InterPro" id="IPR013216">
    <property type="entry name" value="Methyltransf_11"/>
</dbReference>
<dbReference type="GO" id="GO:0008757">
    <property type="term" value="F:S-adenosylmethionine-dependent methyltransferase activity"/>
    <property type="evidence" value="ECO:0007669"/>
    <property type="project" value="InterPro"/>
</dbReference>